<sequence length="232" mass="26133">MPANFSFTTGEQAILAVPAKLWLPLRIVALFVPLPYDVRLEANDDKKLKDFETDCSPFLDAWLKQYLKELLKKKSIEKSVLETYGSLLMRGIDQMSACIVSSSMQADMVYLESILNDTRDSSEIVGEFTDIKTIVQGHLVSLKLFGLQYLAKDVANCGDITRCKEIGTGKHSEVYAARYLEKDVALKVIKLYPATMFSRFAELELFRYQLIGNIFFVVGVSGVLVKQIYTST</sequence>
<keyword evidence="2" id="KW-1133">Transmembrane helix</keyword>
<dbReference type="InterPro" id="IPR017441">
    <property type="entry name" value="Protein_kinase_ATP_BS"/>
</dbReference>
<keyword evidence="2" id="KW-0472">Membrane</keyword>
<gene>
    <name evidence="3" type="ORF">DPMN_155856</name>
</gene>
<dbReference type="PROSITE" id="PS00107">
    <property type="entry name" value="PROTEIN_KINASE_ATP"/>
    <property type="match status" value="1"/>
</dbReference>
<protein>
    <recommendedName>
        <fullName evidence="5">Protein kinase domain-containing protein</fullName>
    </recommendedName>
</protein>
<evidence type="ECO:0000256" key="2">
    <source>
        <dbReference type="SAM" id="Phobius"/>
    </source>
</evidence>
<dbReference type="GO" id="GO:0005524">
    <property type="term" value="F:ATP binding"/>
    <property type="evidence" value="ECO:0007669"/>
    <property type="project" value="UniProtKB-UniRule"/>
</dbReference>
<dbReference type="InterPro" id="IPR011009">
    <property type="entry name" value="Kinase-like_dom_sf"/>
</dbReference>
<dbReference type="Proteomes" id="UP000828390">
    <property type="component" value="Unassembled WGS sequence"/>
</dbReference>
<reference evidence="3" key="2">
    <citation type="submission" date="2020-11" db="EMBL/GenBank/DDBJ databases">
        <authorList>
            <person name="McCartney M.A."/>
            <person name="Auch B."/>
            <person name="Kono T."/>
            <person name="Mallez S."/>
            <person name="Becker A."/>
            <person name="Gohl D.M."/>
            <person name="Silverstein K.A.T."/>
            <person name="Koren S."/>
            <person name="Bechman K.B."/>
            <person name="Herman A."/>
            <person name="Abrahante J.E."/>
            <person name="Garbe J."/>
        </authorList>
    </citation>
    <scope>NUCLEOTIDE SEQUENCE</scope>
    <source>
        <strain evidence="3">Duluth1</strain>
        <tissue evidence="3">Whole animal</tissue>
    </source>
</reference>
<accession>A0A9D4FR59</accession>
<evidence type="ECO:0000256" key="1">
    <source>
        <dbReference type="PROSITE-ProRule" id="PRU10141"/>
    </source>
</evidence>
<dbReference type="EMBL" id="JAIWYP010000007">
    <property type="protein sequence ID" value="KAH3802184.1"/>
    <property type="molecule type" value="Genomic_DNA"/>
</dbReference>
<dbReference type="SUPFAM" id="SSF56112">
    <property type="entry name" value="Protein kinase-like (PK-like)"/>
    <property type="match status" value="1"/>
</dbReference>
<proteinExistence type="predicted"/>
<name>A0A9D4FR59_DREPO</name>
<dbReference type="AlphaFoldDB" id="A0A9D4FR59"/>
<evidence type="ECO:0000313" key="3">
    <source>
        <dbReference type="EMBL" id="KAH3802184.1"/>
    </source>
</evidence>
<reference evidence="3" key="1">
    <citation type="journal article" date="2019" name="bioRxiv">
        <title>The Genome of the Zebra Mussel, Dreissena polymorpha: A Resource for Invasive Species Research.</title>
        <authorList>
            <person name="McCartney M.A."/>
            <person name="Auch B."/>
            <person name="Kono T."/>
            <person name="Mallez S."/>
            <person name="Zhang Y."/>
            <person name="Obille A."/>
            <person name="Becker A."/>
            <person name="Abrahante J.E."/>
            <person name="Garbe J."/>
            <person name="Badalamenti J.P."/>
            <person name="Herman A."/>
            <person name="Mangelson H."/>
            <person name="Liachko I."/>
            <person name="Sullivan S."/>
            <person name="Sone E.D."/>
            <person name="Koren S."/>
            <person name="Silverstein K.A.T."/>
            <person name="Beckman K.B."/>
            <person name="Gohl D.M."/>
        </authorList>
    </citation>
    <scope>NUCLEOTIDE SEQUENCE</scope>
    <source>
        <strain evidence="3">Duluth1</strain>
        <tissue evidence="3">Whole animal</tissue>
    </source>
</reference>
<feature type="binding site" evidence="1">
    <location>
        <position position="187"/>
    </location>
    <ligand>
        <name>ATP</name>
        <dbReference type="ChEBI" id="CHEBI:30616"/>
    </ligand>
</feature>
<keyword evidence="1" id="KW-0067">ATP-binding</keyword>
<organism evidence="3 4">
    <name type="scientific">Dreissena polymorpha</name>
    <name type="common">Zebra mussel</name>
    <name type="synonym">Mytilus polymorpha</name>
    <dbReference type="NCBI Taxonomy" id="45954"/>
    <lineage>
        <taxon>Eukaryota</taxon>
        <taxon>Metazoa</taxon>
        <taxon>Spiralia</taxon>
        <taxon>Lophotrochozoa</taxon>
        <taxon>Mollusca</taxon>
        <taxon>Bivalvia</taxon>
        <taxon>Autobranchia</taxon>
        <taxon>Heteroconchia</taxon>
        <taxon>Euheterodonta</taxon>
        <taxon>Imparidentia</taxon>
        <taxon>Neoheterodontei</taxon>
        <taxon>Myida</taxon>
        <taxon>Dreissenoidea</taxon>
        <taxon>Dreissenidae</taxon>
        <taxon>Dreissena</taxon>
    </lineage>
</organism>
<keyword evidence="4" id="KW-1185">Reference proteome</keyword>
<keyword evidence="1" id="KW-0547">Nucleotide-binding</keyword>
<comment type="caution">
    <text evidence="3">The sequence shown here is derived from an EMBL/GenBank/DDBJ whole genome shotgun (WGS) entry which is preliminary data.</text>
</comment>
<evidence type="ECO:0000313" key="4">
    <source>
        <dbReference type="Proteomes" id="UP000828390"/>
    </source>
</evidence>
<feature type="transmembrane region" description="Helical" evidence="2">
    <location>
        <begin position="205"/>
        <end position="225"/>
    </location>
</feature>
<evidence type="ECO:0008006" key="5">
    <source>
        <dbReference type="Google" id="ProtNLM"/>
    </source>
</evidence>
<keyword evidence="2" id="KW-0812">Transmembrane</keyword>